<dbReference type="Proteomes" id="UP000249619">
    <property type="component" value="Unassembled WGS sequence"/>
</dbReference>
<feature type="region of interest" description="Disordered" evidence="1">
    <location>
        <begin position="1"/>
        <end position="48"/>
    </location>
</feature>
<name>A0A364MVJ6_STELY</name>
<comment type="caution">
    <text evidence="2">The sequence shown here is derived from an EMBL/GenBank/DDBJ whole genome shotgun (WGS) entry which is preliminary data.</text>
</comment>
<proteinExistence type="predicted"/>
<gene>
    <name evidence="2" type="ORF">DDE83_007953</name>
</gene>
<sequence length="48" mass="5502">MDIGQPTDSDGDRSDGNDDDHNDHNDDSTNRTKLKRKRNRSLLAKWCS</sequence>
<keyword evidence="3" id="KW-1185">Reference proteome</keyword>
<accession>A0A364MVJ6</accession>
<evidence type="ECO:0000313" key="3">
    <source>
        <dbReference type="Proteomes" id="UP000249619"/>
    </source>
</evidence>
<protein>
    <submittedName>
        <fullName evidence="2">Uncharacterized protein</fullName>
    </submittedName>
</protein>
<organism evidence="2 3">
    <name type="scientific">Stemphylium lycopersici</name>
    <name type="common">Tomato gray leaf spot disease fungus</name>
    <name type="synonym">Thyrospora lycopersici</name>
    <dbReference type="NCBI Taxonomy" id="183478"/>
    <lineage>
        <taxon>Eukaryota</taxon>
        <taxon>Fungi</taxon>
        <taxon>Dikarya</taxon>
        <taxon>Ascomycota</taxon>
        <taxon>Pezizomycotina</taxon>
        <taxon>Dothideomycetes</taxon>
        <taxon>Pleosporomycetidae</taxon>
        <taxon>Pleosporales</taxon>
        <taxon>Pleosporineae</taxon>
        <taxon>Pleosporaceae</taxon>
        <taxon>Stemphylium</taxon>
    </lineage>
</organism>
<feature type="compositionally biased region" description="Basic and acidic residues" evidence="1">
    <location>
        <begin position="10"/>
        <end position="30"/>
    </location>
</feature>
<evidence type="ECO:0000256" key="1">
    <source>
        <dbReference type="SAM" id="MobiDB-lite"/>
    </source>
</evidence>
<evidence type="ECO:0000313" key="2">
    <source>
        <dbReference type="EMBL" id="RAR04148.1"/>
    </source>
</evidence>
<dbReference type="AlphaFoldDB" id="A0A364MVJ6"/>
<dbReference type="EMBL" id="QGDH01000162">
    <property type="protein sequence ID" value="RAR04148.1"/>
    <property type="molecule type" value="Genomic_DNA"/>
</dbReference>
<reference evidence="3" key="1">
    <citation type="submission" date="2018-05" db="EMBL/GenBank/DDBJ databases">
        <title>Draft genome sequence of Stemphylium lycopersici strain CIDEFI 213.</title>
        <authorList>
            <person name="Medina R."/>
            <person name="Franco M.E.E."/>
            <person name="Lucentini C.G."/>
            <person name="Saparrat M.C.N."/>
            <person name="Balatti P.A."/>
        </authorList>
    </citation>
    <scope>NUCLEOTIDE SEQUENCE [LARGE SCALE GENOMIC DNA]</scope>
    <source>
        <strain evidence="3">CIDEFI 213</strain>
    </source>
</reference>